<dbReference type="InterPro" id="IPR021139">
    <property type="entry name" value="NYN"/>
</dbReference>
<dbReference type="EMBL" id="JABVEG010000005">
    <property type="protein sequence ID" value="NUI82831.1"/>
    <property type="molecule type" value="Genomic_DNA"/>
</dbReference>
<dbReference type="Gene3D" id="3.40.50.1010">
    <property type="entry name" value="5'-nuclease"/>
    <property type="match status" value="1"/>
</dbReference>
<reference evidence="2 3" key="1">
    <citation type="submission" date="2020-06" db="EMBL/GenBank/DDBJ databases">
        <title>Staphylococcus borealis sp. nov. -A novel member of the Staphylococcaceae family isolated from skin and blood in humans.</title>
        <authorList>
            <person name="Pain M."/>
            <person name="Wolden R."/>
            <person name="Jaen-Luchoro D."/>
            <person name="Salva-Serra F."/>
            <person name="Iglesias B.P."/>
            <person name="Karlsson R."/>
            <person name="Klingenberg C."/>
            <person name="Cavanagh J.P."/>
        </authorList>
    </citation>
    <scope>NUCLEOTIDE SEQUENCE [LARGE SCALE GENOMIC DNA]</scope>
    <source>
        <strain evidence="2 3">58-22</strain>
    </source>
</reference>
<evidence type="ECO:0000313" key="2">
    <source>
        <dbReference type="EMBL" id="NUI82831.1"/>
    </source>
</evidence>
<proteinExistence type="predicted"/>
<name>A0ABX2LQ45_9STAP</name>
<accession>A0ABX2LQ45</accession>
<dbReference type="Pfam" id="PF01936">
    <property type="entry name" value="NYN"/>
    <property type="match status" value="1"/>
</dbReference>
<keyword evidence="3" id="KW-1185">Reference proteome</keyword>
<gene>
    <name evidence="2" type="ORF">HUN84_08890</name>
</gene>
<protein>
    <submittedName>
        <fullName evidence="2">NYN domain-containing protein</fullName>
    </submittedName>
</protein>
<evidence type="ECO:0000313" key="3">
    <source>
        <dbReference type="Proteomes" id="UP000610527"/>
    </source>
</evidence>
<dbReference type="GeneID" id="74186619"/>
<organism evidence="2 3">
    <name type="scientific">Staphylococcus borealis</name>
    <dbReference type="NCBI Taxonomy" id="2742203"/>
    <lineage>
        <taxon>Bacteria</taxon>
        <taxon>Bacillati</taxon>
        <taxon>Bacillota</taxon>
        <taxon>Bacilli</taxon>
        <taxon>Bacillales</taxon>
        <taxon>Staphylococcaceae</taxon>
        <taxon>Staphylococcus</taxon>
    </lineage>
</organism>
<feature type="domain" description="NYN" evidence="1">
    <location>
        <begin position="95"/>
        <end position="190"/>
    </location>
</feature>
<evidence type="ECO:0000259" key="1">
    <source>
        <dbReference type="Pfam" id="PF01936"/>
    </source>
</evidence>
<sequence>MKIAVLVDGGYYRKRSQNVFGKVTAKERADELYKYCNRHLKETHFGIEKYADLYRIFYYDCPPIDKQVFHPLTQTNIDFTKSETKQWTEDFFKEISKKRKVALRLGELNEATVHYNLKHTSTKKLMKGSKEINELDEKDFALSLVQKGVDMKIGLDIATLSYKKLVDKIVLIAGDSDFVPAAKLARTEGIDFVLDSLGADIRDSLSLHIDGRRTCDEKYINRNRQSKKDT</sequence>
<dbReference type="Proteomes" id="UP000610527">
    <property type="component" value="Unassembled WGS sequence"/>
</dbReference>
<dbReference type="RefSeq" id="WP_053030253.1">
    <property type="nucleotide sequence ID" value="NZ_CUEE01000006.1"/>
</dbReference>
<comment type="caution">
    <text evidence="2">The sequence shown here is derived from an EMBL/GenBank/DDBJ whole genome shotgun (WGS) entry which is preliminary data.</text>
</comment>
<dbReference type="CDD" id="cd18722">
    <property type="entry name" value="PIN_NicB-like"/>
    <property type="match status" value="1"/>
</dbReference>